<dbReference type="GO" id="GO:0061630">
    <property type="term" value="F:ubiquitin protein ligase activity"/>
    <property type="evidence" value="ECO:0007669"/>
    <property type="project" value="TreeGrafter"/>
</dbReference>
<dbReference type="Gene3D" id="2.120.10.30">
    <property type="entry name" value="TolB, C-terminal domain"/>
    <property type="match status" value="2"/>
</dbReference>
<dbReference type="EMBL" id="CAJNDS010002661">
    <property type="protein sequence ID" value="CAE7558969.1"/>
    <property type="molecule type" value="Genomic_DNA"/>
</dbReference>
<reference evidence="2" key="1">
    <citation type="submission" date="2021-02" db="EMBL/GenBank/DDBJ databases">
        <authorList>
            <person name="Dougan E. K."/>
            <person name="Rhodes N."/>
            <person name="Thang M."/>
            <person name="Chan C."/>
        </authorList>
    </citation>
    <scope>NUCLEOTIDE SEQUENCE</scope>
</reference>
<dbReference type="OrthoDB" id="465228at2759"/>
<evidence type="ECO:0000313" key="3">
    <source>
        <dbReference type="Proteomes" id="UP000604046"/>
    </source>
</evidence>
<dbReference type="InterPro" id="IPR011042">
    <property type="entry name" value="6-blade_b-propeller_TolB-like"/>
</dbReference>
<dbReference type="AlphaFoldDB" id="A0A812U692"/>
<proteinExistence type="predicted"/>
<dbReference type="CDD" id="cd05819">
    <property type="entry name" value="NHL"/>
    <property type="match status" value="1"/>
</dbReference>
<evidence type="ECO:0000256" key="1">
    <source>
        <dbReference type="SAM" id="SignalP"/>
    </source>
</evidence>
<name>A0A812U692_9DINO</name>
<gene>
    <name evidence="2" type="primary">trim71</name>
    <name evidence="2" type="ORF">SNAT2548_LOCUS31479</name>
</gene>
<keyword evidence="1" id="KW-0732">Signal</keyword>
<dbReference type="InterPro" id="IPR050952">
    <property type="entry name" value="TRIM-NHL_E3_ligases"/>
</dbReference>
<dbReference type="GO" id="GO:0043161">
    <property type="term" value="P:proteasome-mediated ubiquitin-dependent protein catabolic process"/>
    <property type="evidence" value="ECO:0007669"/>
    <property type="project" value="TreeGrafter"/>
</dbReference>
<evidence type="ECO:0000313" key="2">
    <source>
        <dbReference type="EMBL" id="CAE7558969.1"/>
    </source>
</evidence>
<dbReference type="PANTHER" id="PTHR24104">
    <property type="entry name" value="E3 UBIQUITIN-PROTEIN LIGASE NHLRC1-RELATED"/>
    <property type="match status" value="1"/>
</dbReference>
<protein>
    <submittedName>
        <fullName evidence="2">Trim71 protein</fullName>
    </submittedName>
</protein>
<accession>A0A812U692</accession>
<organism evidence="2 3">
    <name type="scientific">Symbiodinium natans</name>
    <dbReference type="NCBI Taxonomy" id="878477"/>
    <lineage>
        <taxon>Eukaryota</taxon>
        <taxon>Sar</taxon>
        <taxon>Alveolata</taxon>
        <taxon>Dinophyceae</taxon>
        <taxon>Suessiales</taxon>
        <taxon>Symbiodiniaceae</taxon>
        <taxon>Symbiodinium</taxon>
    </lineage>
</organism>
<feature type="signal peptide" evidence="1">
    <location>
        <begin position="1"/>
        <end position="24"/>
    </location>
</feature>
<dbReference type="SUPFAM" id="SSF101898">
    <property type="entry name" value="NHL repeat"/>
    <property type="match status" value="1"/>
</dbReference>
<keyword evidence="3" id="KW-1185">Reference proteome</keyword>
<dbReference type="PANTHER" id="PTHR24104:SF54">
    <property type="entry name" value="E3 UBIQUITIN-PROTEIN LIGASE TRIM32-LIKE"/>
    <property type="match status" value="1"/>
</dbReference>
<comment type="caution">
    <text evidence="2">The sequence shown here is derived from an EMBL/GenBank/DDBJ whole genome shotgun (WGS) entry which is preliminary data.</text>
</comment>
<dbReference type="GO" id="GO:0000209">
    <property type="term" value="P:protein polyubiquitination"/>
    <property type="evidence" value="ECO:0007669"/>
    <property type="project" value="TreeGrafter"/>
</dbReference>
<sequence length="674" mass="71945">MAPRACLLLALLAAFVSGPAYVVAESCTTGGSGKGLALVQRTRLLRTKYATEHEELEEHDRAGIPLGGVHRSHGEDPHDDMGDLLQSLVATAVREGRNLTPVERQAFDDMKAVLENTTVAKLQDAATADQQSLQDIAQAMQDCGLNLTSQNTTLQLQKSLAIAAHDAYMEASLAANSTAVVLAERELAMSTFMAQSPQPTVATNQSHSAELVSEVRRLVEWATDYLQHADALEAASNESDTHLANRTAQQKLWEEAYCAWLAQKELMLTSYNLCWQASAQSYNSTLLGVQANTEARRLALATILKLTCFVDVIGSPTEEQEAKLNVCETQDYNTSDIDVTEPVLPEKTDLSTATQFDVEADFDCGPPTTTSAATVAPTTTAAATTTTASTTTVSAHIVFSDTNGGRLIRCWAPFDGADGSCEELISTDQFEATWGFTQAADGDFVVVDGPDHTVKKCTPGGSCEVVVGESGVASKTATTLNWPKAVAIDGSNYVVVERGNHRCQRCPMSGGSCETILEGLNNPTDVVLAPNGNYLITEHNGMQVKNCTPVVGSECTTLIGKGVRNDLYFPGGLSIASDGHYIVADMHHVFDCDPDASGPCTQVIGGQGTSNTQLNEPWKAIKTPEGDYIVADNRNNRIQKCPPTPGQACTTVAGLGKGGMNIGMPRLGLMYFPR</sequence>
<dbReference type="Proteomes" id="UP000604046">
    <property type="component" value="Unassembled WGS sequence"/>
</dbReference>
<feature type="chain" id="PRO_5032770490" evidence="1">
    <location>
        <begin position="25"/>
        <end position="674"/>
    </location>
</feature>